<dbReference type="AlphaFoldDB" id="A0A6D2JEM0"/>
<keyword evidence="3" id="KW-1185">Reference proteome</keyword>
<reference evidence="2" key="1">
    <citation type="submission" date="2020-01" db="EMBL/GenBank/DDBJ databases">
        <authorList>
            <person name="Mishra B."/>
        </authorList>
    </citation>
    <scope>NUCLEOTIDE SEQUENCE [LARGE SCALE GENOMIC DNA]</scope>
</reference>
<gene>
    <name evidence="2" type="ORF">MERR_LOCUS29106</name>
</gene>
<name>A0A6D2JEM0_9BRAS</name>
<dbReference type="Gene3D" id="2.60.60.20">
    <property type="entry name" value="PLAT/LH2 domain"/>
    <property type="match status" value="1"/>
</dbReference>
<dbReference type="SUPFAM" id="SSF49723">
    <property type="entry name" value="Lipase/lipooxygenase domain (PLAT/LH2 domain)"/>
    <property type="match status" value="1"/>
</dbReference>
<dbReference type="InterPro" id="IPR036392">
    <property type="entry name" value="PLAT/LH2_dom_sf"/>
</dbReference>
<dbReference type="OrthoDB" id="1735993at2759"/>
<dbReference type="Proteomes" id="UP000467841">
    <property type="component" value="Unassembled WGS sequence"/>
</dbReference>
<accession>A0A6D2JEM0</accession>
<dbReference type="SMART" id="SM00308">
    <property type="entry name" value="LH2"/>
    <property type="match status" value="1"/>
</dbReference>
<organism evidence="2 3">
    <name type="scientific">Microthlaspi erraticum</name>
    <dbReference type="NCBI Taxonomy" id="1685480"/>
    <lineage>
        <taxon>Eukaryota</taxon>
        <taxon>Viridiplantae</taxon>
        <taxon>Streptophyta</taxon>
        <taxon>Embryophyta</taxon>
        <taxon>Tracheophyta</taxon>
        <taxon>Spermatophyta</taxon>
        <taxon>Magnoliopsida</taxon>
        <taxon>eudicotyledons</taxon>
        <taxon>Gunneridae</taxon>
        <taxon>Pentapetalae</taxon>
        <taxon>rosids</taxon>
        <taxon>malvids</taxon>
        <taxon>Brassicales</taxon>
        <taxon>Brassicaceae</taxon>
        <taxon>Coluteocarpeae</taxon>
        <taxon>Microthlaspi</taxon>
    </lineage>
</organism>
<comment type="caution">
    <text evidence="2">The sequence shown here is derived from an EMBL/GenBank/DDBJ whole genome shotgun (WGS) entry which is preliminary data.</text>
</comment>
<proteinExistence type="predicted"/>
<feature type="domain" description="PLAT" evidence="1">
    <location>
        <begin position="30"/>
        <end position="149"/>
    </location>
</feature>
<dbReference type="InterPro" id="IPR001024">
    <property type="entry name" value="PLAT/LH2_dom"/>
</dbReference>
<evidence type="ECO:0000259" key="1">
    <source>
        <dbReference type="SMART" id="SM00308"/>
    </source>
</evidence>
<protein>
    <recommendedName>
        <fullName evidence="1">PLAT domain-containing protein</fullName>
    </recommendedName>
</protein>
<dbReference type="EMBL" id="CACVBM020001255">
    <property type="protein sequence ID" value="CAA7041871.1"/>
    <property type="molecule type" value="Genomic_DNA"/>
</dbReference>
<sequence length="161" mass="18081">MQRRHSSTRFRQDVETSGVDVVQTSEYDDGSITAQQGLGGILENNDGKSLLLIELISANIDRRTHMEKDPVEEYAKCVRSLGLDEKYECEFDMPGDFGTVGAIRVQNQHHSEMFIKEMELELPSGASVTFTCHILLKQAGAELEIILKGVKIKKKTKKHCL</sequence>
<evidence type="ECO:0000313" key="3">
    <source>
        <dbReference type="Proteomes" id="UP000467841"/>
    </source>
</evidence>
<evidence type="ECO:0000313" key="2">
    <source>
        <dbReference type="EMBL" id="CAA7041871.1"/>
    </source>
</evidence>